<dbReference type="Proteomes" id="UP000184418">
    <property type="component" value="Unassembled WGS sequence"/>
</dbReference>
<dbReference type="RefSeq" id="WP_143164099.1">
    <property type="nucleotide sequence ID" value="NZ_FQYN01000004.1"/>
</dbReference>
<keyword evidence="3" id="KW-1185">Reference proteome</keyword>
<feature type="signal peptide" evidence="1">
    <location>
        <begin position="1"/>
        <end position="19"/>
    </location>
</feature>
<keyword evidence="1" id="KW-0732">Signal</keyword>
<organism evidence="2 3">
    <name type="scientific">Hymenobacter daecheongensis DSM 21074</name>
    <dbReference type="NCBI Taxonomy" id="1121955"/>
    <lineage>
        <taxon>Bacteria</taxon>
        <taxon>Pseudomonadati</taxon>
        <taxon>Bacteroidota</taxon>
        <taxon>Cytophagia</taxon>
        <taxon>Cytophagales</taxon>
        <taxon>Hymenobacteraceae</taxon>
        <taxon>Hymenobacter</taxon>
    </lineage>
</organism>
<dbReference type="STRING" id="1121955.SAMN02745146_2363"/>
<dbReference type="AlphaFoldDB" id="A0A1M6GRN5"/>
<sequence>MKKTLSHFLLLFVVVLLMAGCKKDEPEYTVAPKSSIIFDDNIDKVTADYKKAGNLVLKVGINGPATSVRITSSYSVGSTPKTKDLNSFPVVDGAATVNIPAVSVRNTADGELVGATSNATTRPPNTYVLIVDAVNPDGSTDRRYFTTVIVQ</sequence>
<dbReference type="PROSITE" id="PS51257">
    <property type="entry name" value="PROKAR_LIPOPROTEIN"/>
    <property type="match status" value="1"/>
</dbReference>
<accession>A0A1M6GRN5</accession>
<evidence type="ECO:0000256" key="1">
    <source>
        <dbReference type="SAM" id="SignalP"/>
    </source>
</evidence>
<feature type="chain" id="PRO_5012387009" description="DUF4625 domain-containing protein" evidence="1">
    <location>
        <begin position="20"/>
        <end position="151"/>
    </location>
</feature>
<dbReference type="OrthoDB" id="884960at2"/>
<evidence type="ECO:0000313" key="3">
    <source>
        <dbReference type="Proteomes" id="UP000184418"/>
    </source>
</evidence>
<evidence type="ECO:0008006" key="4">
    <source>
        <dbReference type="Google" id="ProtNLM"/>
    </source>
</evidence>
<reference evidence="2 3" key="1">
    <citation type="submission" date="2016-11" db="EMBL/GenBank/DDBJ databases">
        <authorList>
            <person name="Jaros S."/>
            <person name="Januszkiewicz K."/>
            <person name="Wedrychowicz H."/>
        </authorList>
    </citation>
    <scope>NUCLEOTIDE SEQUENCE [LARGE SCALE GENOMIC DNA]</scope>
    <source>
        <strain evidence="2 3">DSM 21074</strain>
    </source>
</reference>
<gene>
    <name evidence="2" type="ORF">SAMN02745146_2363</name>
</gene>
<name>A0A1M6GRN5_9BACT</name>
<dbReference type="EMBL" id="FQYN01000004">
    <property type="protein sequence ID" value="SHJ12613.1"/>
    <property type="molecule type" value="Genomic_DNA"/>
</dbReference>
<protein>
    <recommendedName>
        <fullName evidence="4">DUF4625 domain-containing protein</fullName>
    </recommendedName>
</protein>
<proteinExistence type="predicted"/>
<evidence type="ECO:0000313" key="2">
    <source>
        <dbReference type="EMBL" id="SHJ12613.1"/>
    </source>
</evidence>